<keyword evidence="1" id="KW-0472">Membrane</keyword>
<proteinExistence type="predicted"/>
<organism evidence="2 3">
    <name type="scientific">Xanthocytophaga flava</name>
    <dbReference type="NCBI Taxonomy" id="3048013"/>
    <lineage>
        <taxon>Bacteria</taxon>
        <taxon>Pseudomonadati</taxon>
        <taxon>Bacteroidota</taxon>
        <taxon>Cytophagia</taxon>
        <taxon>Cytophagales</taxon>
        <taxon>Rhodocytophagaceae</taxon>
        <taxon>Xanthocytophaga</taxon>
    </lineage>
</organism>
<feature type="transmembrane region" description="Helical" evidence="1">
    <location>
        <begin position="136"/>
        <end position="153"/>
    </location>
</feature>
<evidence type="ECO:0000313" key="3">
    <source>
        <dbReference type="Proteomes" id="UP001241110"/>
    </source>
</evidence>
<gene>
    <name evidence="2" type="ORF">QNI16_38410</name>
</gene>
<protein>
    <submittedName>
        <fullName evidence="2">Uncharacterized protein</fullName>
    </submittedName>
</protein>
<sequence>MQSDYQRVGILTQWRNGILYLSSFITLSLTLNEKYNLSTNYTHINDYIQLLVGSNLMLIIIYVIIELRSNYLFSKAERNRRLQHLDSSFDTNFTGKRTEGYFSQDKLNPGFYKLCVNCFENVIHTCAIVKKMQFDAYAKATIIVLIFIFSAIVGDKGVVRSLIEAILPLALVQEAIKLSVFAIRLENLRDHFISFFNSLRNLPFHNQEPEALRYIVDYESVLAWASLPLNSSIFKKLQPILAAEWEELKQLYAIKENKNEK</sequence>
<feature type="transmembrane region" description="Helical" evidence="1">
    <location>
        <begin position="47"/>
        <end position="65"/>
    </location>
</feature>
<accession>A0AAE3R096</accession>
<dbReference type="AlphaFoldDB" id="A0AAE3R096"/>
<keyword evidence="1" id="KW-1133">Transmembrane helix</keyword>
<keyword evidence="1" id="KW-0812">Transmembrane</keyword>
<evidence type="ECO:0000256" key="1">
    <source>
        <dbReference type="SAM" id="Phobius"/>
    </source>
</evidence>
<evidence type="ECO:0000313" key="2">
    <source>
        <dbReference type="EMBL" id="MDJ1486415.1"/>
    </source>
</evidence>
<dbReference type="Proteomes" id="UP001241110">
    <property type="component" value="Unassembled WGS sequence"/>
</dbReference>
<dbReference type="RefSeq" id="WP_313989992.1">
    <property type="nucleotide sequence ID" value="NZ_JASJOS010000040.1"/>
</dbReference>
<comment type="caution">
    <text evidence="2">The sequence shown here is derived from an EMBL/GenBank/DDBJ whole genome shotgun (WGS) entry which is preliminary data.</text>
</comment>
<dbReference type="EMBL" id="JASJOS010000040">
    <property type="protein sequence ID" value="MDJ1486415.1"/>
    <property type="molecule type" value="Genomic_DNA"/>
</dbReference>
<reference evidence="2" key="1">
    <citation type="submission" date="2023-05" db="EMBL/GenBank/DDBJ databases">
        <authorList>
            <person name="Zhang X."/>
        </authorList>
    </citation>
    <scope>NUCLEOTIDE SEQUENCE</scope>
    <source>
        <strain evidence="2">YF14B1</strain>
    </source>
</reference>
<name>A0AAE3R096_9BACT</name>